<reference evidence="2" key="2">
    <citation type="submission" date="2021-01" db="EMBL/GenBank/DDBJ databases">
        <authorList>
            <person name="Schikora-Tamarit M.A."/>
        </authorList>
    </citation>
    <scope>NUCLEOTIDE SEQUENCE</scope>
    <source>
        <strain evidence="2">CBS2887</strain>
    </source>
</reference>
<feature type="compositionally biased region" description="Basic and acidic residues" evidence="1">
    <location>
        <begin position="94"/>
        <end position="113"/>
    </location>
</feature>
<feature type="compositionally biased region" description="Polar residues" evidence="1">
    <location>
        <begin position="126"/>
        <end position="137"/>
    </location>
</feature>
<gene>
    <name evidence="2" type="ORF">WICPIJ_000103</name>
</gene>
<feature type="region of interest" description="Disordered" evidence="1">
    <location>
        <begin position="1"/>
        <end position="53"/>
    </location>
</feature>
<feature type="region of interest" description="Disordered" evidence="1">
    <location>
        <begin position="86"/>
        <end position="172"/>
    </location>
</feature>
<evidence type="ECO:0000313" key="2">
    <source>
        <dbReference type="EMBL" id="KAH3688930.1"/>
    </source>
</evidence>
<proteinExistence type="predicted"/>
<feature type="region of interest" description="Disordered" evidence="1">
    <location>
        <begin position="220"/>
        <end position="244"/>
    </location>
</feature>
<sequence>MESVKEKLTPPTISSSKERKNKPRPANLNLSSPTTATTTSTLSTSPETTDMGSFAMKCISPGLPPLSAKMKTTFLISKSIEAQQRQIIASRNSASEEKDTGKEQEMKDQKEAEAESEGDAGKPSRRTLSPRSTIVPQSATSTSTTTGLTATLDSMTIPSAKSTKGLRRSNVPSPLNLQLNANLMNQTKPRINSAPMYQSSQYPSGVFTPATSRRSQFKITKPTTASTSHQVQGRTPSHPRFSGQHQQHKVPLSANPYQTQYLTQQARHYSNMVPQTAVPRNTIAAMPYHPQSKQQFHQQQQMAARYQAHLAYQQSQWERFRAYTESNKAKANVNATATATAATAIGNGDTNKENNEKEDGNKRGNAVVADVFSSGMGTRFAPIVAQPLSAQKMFFDLEERDHEELRKKSTQSTVANRDEEQDVVMSGTKEEEDQEEEEGEDVESNAIEPNAKVGLGALPKSRVVKSEIRLGHDLFKFDFERRDDSDGDKERFLSHCLTVWEEFTPPAALNNESKSEAAATDDFFIIGGTGPAPGTAGSEPAPALGPKVDGVLKDSTPEPLATDDLIDPPSLKESVLGLLKVRGFILMTGGGGAFSASAFFFSSSGSASLLTHFPNASS</sequence>
<dbReference type="EMBL" id="JAEUBG010000056">
    <property type="protein sequence ID" value="KAH3688930.1"/>
    <property type="molecule type" value="Genomic_DNA"/>
</dbReference>
<reference evidence="2" key="1">
    <citation type="journal article" date="2021" name="Open Biol.">
        <title>Shared evolutionary footprints suggest mitochondrial oxidative damage underlies multiple complex I losses in fungi.</title>
        <authorList>
            <person name="Schikora-Tamarit M.A."/>
            <person name="Marcet-Houben M."/>
            <person name="Nosek J."/>
            <person name="Gabaldon T."/>
        </authorList>
    </citation>
    <scope>NUCLEOTIDE SEQUENCE</scope>
    <source>
        <strain evidence="2">CBS2887</strain>
    </source>
</reference>
<comment type="caution">
    <text evidence="2">The sequence shown here is derived from an EMBL/GenBank/DDBJ whole genome shotgun (WGS) entry which is preliminary data.</text>
</comment>
<accession>A0A9P8QHR3</accession>
<protein>
    <submittedName>
        <fullName evidence="2">Uncharacterized protein</fullName>
    </submittedName>
</protein>
<feature type="compositionally biased region" description="Acidic residues" evidence="1">
    <location>
        <begin position="430"/>
        <end position="443"/>
    </location>
</feature>
<dbReference type="AlphaFoldDB" id="A0A9P8QHR3"/>
<feature type="region of interest" description="Disordered" evidence="1">
    <location>
        <begin position="344"/>
        <end position="363"/>
    </location>
</feature>
<dbReference type="OrthoDB" id="3977264at2759"/>
<evidence type="ECO:0000313" key="3">
    <source>
        <dbReference type="Proteomes" id="UP000774326"/>
    </source>
</evidence>
<feature type="compositionally biased region" description="Basic and acidic residues" evidence="1">
    <location>
        <begin position="350"/>
        <end position="362"/>
    </location>
</feature>
<keyword evidence="3" id="KW-1185">Reference proteome</keyword>
<dbReference type="Proteomes" id="UP000774326">
    <property type="component" value="Unassembled WGS sequence"/>
</dbReference>
<feature type="compositionally biased region" description="Polar residues" evidence="1">
    <location>
        <begin position="220"/>
        <end position="235"/>
    </location>
</feature>
<name>A0A9P8QHR3_WICPI</name>
<organism evidence="2 3">
    <name type="scientific">Wickerhamomyces pijperi</name>
    <name type="common">Yeast</name>
    <name type="synonym">Pichia pijperi</name>
    <dbReference type="NCBI Taxonomy" id="599730"/>
    <lineage>
        <taxon>Eukaryota</taxon>
        <taxon>Fungi</taxon>
        <taxon>Dikarya</taxon>
        <taxon>Ascomycota</taxon>
        <taxon>Saccharomycotina</taxon>
        <taxon>Saccharomycetes</taxon>
        <taxon>Phaffomycetales</taxon>
        <taxon>Wickerhamomycetaceae</taxon>
        <taxon>Wickerhamomyces</taxon>
    </lineage>
</organism>
<feature type="compositionally biased region" description="Low complexity" evidence="1">
    <location>
        <begin position="138"/>
        <end position="156"/>
    </location>
</feature>
<feature type="region of interest" description="Disordered" evidence="1">
    <location>
        <begin position="403"/>
        <end position="450"/>
    </location>
</feature>
<feature type="compositionally biased region" description="Low complexity" evidence="1">
    <location>
        <begin position="30"/>
        <end position="49"/>
    </location>
</feature>
<evidence type="ECO:0000256" key="1">
    <source>
        <dbReference type="SAM" id="MobiDB-lite"/>
    </source>
</evidence>